<comment type="similarity">
    <text evidence="3">Belongs to the peptidase M1 family.</text>
</comment>
<dbReference type="GO" id="GO:0070006">
    <property type="term" value="F:metalloaminopeptidase activity"/>
    <property type="evidence" value="ECO:0007669"/>
    <property type="project" value="TreeGrafter"/>
</dbReference>
<evidence type="ECO:0000256" key="13">
    <source>
        <dbReference type="ARBA" id="ARBA00023136"/>
    </source>
</evidence>
<dbReference type="PANTHER" id="PTHR11533">
    <property type="entry name" value="PROTEASE M1 ZINC METALLOPROTEASE"/>
    <property type="match status" value="1"/>
</dbReference>
<dbReference type="Proteomes" id="UP001165740">
    <property type="component" value="Chromosome 15"/>
</dbReference>
<dbReference type="GO" id="GO:0043171">
    <property type="term" value="P:peptide catabolic process"/>
    <property type="evidence" value="ECO:0007669"/>
    <property type="project" value="TreeGrafter"/>
</dbReference>
<evidence type="ECO:0000256" key="18">
    <source>
        <dbReference type="PIRSR" id="PIRSR634016-4"/>
    </source>
</evidence>
<keyword evidence="23" id="KW-1185">Reference proteome</keyword>
<feature type="binding site" evidence="17">
    <location>
        <position position="447"/>
    </location>
    <ligand>
        <name>Zn(2+)</name>
        <dbReference type="ChEBI" id="CHEBI:29105"/>
        <note>catalytic</note>
    </ligand>
</feature>
<dbReference type="Gene3D" id="2.60.40.1910">
    <property type="match status" value="1"/>
</dbReference>
<evidence type="ECO:0000256" key="17">
    <source>
        <dbReference type="PIRSR" id="PIRSR634016-3"/>
    </source>
</evidence>
<comment type="cofactor">
    <cofactor evidence="17">
        <name>Zn(2+)</name>
        <dbReference type="ChEBI" id="CHEBI:29105"/>
    </cofactor>
    <text evidence="17">Binds 1 zinc ion per subunit.</text>
</comment>
<dbReference type="InterPro" id="IPR001930">
    <property type="entry name" value="Peptidase_M1"/>
</dbReference>
<dbReference type="GO" id="GO:0008270">
    <property type="term" value="F:zinc ion binding"/>
    <property type="evidence" value="ECO:0007669"/>
    <property type="project" value="InterPro"/>
</dbReference>
<evidence type="ECO:0000256" key="10">
    <source>
        <dbReference type="ARBA" id="ARBA00022968"/>
    </source>
</evidence>
<dbReference type="InterPro" id="IPR014782">
    <property type="entry name" value="Peptidase_M1_dom"/>
</dbReference>
<dbReference type="Pfam" id="PF01433">
    <property type="entry name" value="Peptidase_M1"/>
    <property type="match status" value="1"/>
</dbReference>
<evidence type="ECO:0000256" key="8">
    <source>
        <dbReference type="ARBA" id="ARBA00022801"/>
    </source>
</evidence>
<evidence type="ECO:0000259" key="20">
    <source>
        <dbReference type="Pfam" id="PF01433"/>
    </source>
</evidence>
<dbReference type="FunFam" id="1.10.390.10:FF:000016">
    <property type="entry name" value="Glutamyl aminopeptidase"/>
    <property type="match status" value="1"/>
</dbReference>
<dbReference type="InterPro" id="IPR024571">
    <property type="entry name" value="ERAP1-like_C_dom"/>
</dbReference>
<feature type="site" description="Transition state stabilizer" evidence="18">
    <location>
        <position position="532"/>
    </location>
</feature>
<keyword evidence="6 19" id="KW-0812">Transmembrane</keyword>
<dbReference type="GO" id="GO:0005737">
    <property type="term" value="C:cytoplasm"/>
    <property type="evidence" value="ECO:0007669"/>
    <property type="project" value="TreeGrafter"/>
</dbReference>
<dbReference type="Pfam" id="PF17900">
    <property type="entry name" value="Peptidase_M1_N"/>
    <property type="match status" value="1"/>
</dbReference>
<evidence type="ECO:0000256" key="12">
    <source>
        <dbReference type="ARBA" id="ARBA00023049"/>
    </source>
</evidence>
<dbReference type="GO" id="GO:0005886">
    <property type="term" value="C:plasma membrane"/>
    <property type="evidence" value="ECO:0007669"/>
    <property type="project" value="UniProtKB-SubCell"/>
</dbReference>
<sequence length="1036" mass="118448">MSAKKLTDGSSGKTDLTAMPVSRNRVHLGALAGFILFVMAGVVGVCVVAHITGGTKEMDSRCDPETILSGQRSECLRLATQGQKELCEHCPASKPHRKRSIQQRSVVCLPGQIATDTTNITTTNATPTEKPKLTNYRLPTSLYPTHYNIEIQTYIIGHNVSNFFFKGSVKIWLRCDQPSDNVTLHLNGLEVDESSLLFYGDGSGFNVPKYTNWSLDTDREFFILSLDGYTEVGKTYIIEISYTSPIKKNMKGLYLSSYQRINQTVYLAATQFQPTDARKAFPCFDEPAIKSTFNVTLVRPSNMTSLSNMPIINNATTFTEDGVKYVKDVFAQSKIMSAYLVAFVVSDFSHLQRTLRNGVLFRTWSRPEVIATTEFSLDIGTKMFLYFEEFFDVKYPMPKLDMIPIPDFPGGGMENWGLITYKEKTMLYKEKVTEASEHFNVAVTVAHELAHMWFGNLVTLKWWDDLWLNEGFAFFVMFLGVDYAKPEWKVFDRFSLHMQDAFALDGLVSSHPLYVPVGHPNEVHAIFDTISYKKGGSVIQMMRYFLGYETFRKGMNLYLTSKQYSNASHNDLWAALTEQVKRDNKNINVKEVMDTWILQMNYPLVTVTRDCLSENSLVVRQERFLLNRNATETGKYTSPFNYKWTIPLTFASSSTLNFKQTDRDVYWLGKNETSKVIPYSDMPPESNTSWFICNVNFTGFYRVNYELENWNALAWQLKTDHTVIPVTNRAQLISDAWNLLKSDNLDLETVFSIMDYLRNEREYVPWTVTRLEMNYISQMLISSSAFRSFQAFMQKLLKDSFQYYGMDNSGNSVPNNEVILARATIAYLACRNGIQECLDASKRLFKAWMDNPQNNLIETDLKPTVYCYAIHASGVQEWDFAYKMYKETNETAEKNLLLGGLSCSLYPWILNSFMNDILIENSPIPTHDALRVLTLVAQNPSGKPLAWLFFRENFQKLTKKFGQHMFTWANAIDTITKFFNTNTELSELKMFKASHEGQFGNGESAIKQAVEKVEANVEWMGKNLDRISTLLSAYAN</sequence>
<keyword evidence="14" id="KW-1015">Disulfide bond</keyword>
<keyword evidence="8" id="KW-0378">Hydrolase</keyword>
<keyword evidence="10" id="KW-0735">Signal-anchor</keyword>
<dbReference type="RefSeq" id="XP_055867796.1">
    <property type="nucleotide sequence ID" value="XM_056011821.1"/>
</dbReference>
<feature type="active site" description="Proton acceptor" evidence="16">
    <location>
        <position position="448"/>
    </location>
</feature>
<evidence type="ECO:0000313" key="24">
    <source>
        <dbReference type="RefSeq" id="XP_055867796.1"/>
    </source>
</evidence>
<feature type="domain" description="ERAP1-like C-terminal" evidence="21">
    <location>
        <begin position="690"/>
        <end position="1014"/>
    </location>
</feature>
<evidence type="ECO:0000256" key="15">
    <source>
        <dbReference type="ARBA" id="ARBA00023180"/>
    </source>
</evidence>
<evidence type="ECO:0000256" key="3">
    <source>
        <dbReference type="ARBA" id="ARBA00010136"/>
    </source>
</evidence>
<dbReference type="PANTHER" id="PTHR11533:SF294">
    <property type="entry name" value="THYROTROPIN-RELEASING HORMONE-DEGRADING ECTOENZYME"/>
    <property type="match status" value="1"/>
</dbReference>
<evidence type="ECO:0000259" key="21">
    <source>
        <dbReference type="Pfam" id="PF11838"/>
    </source>
</evidence>
<feature type="transmembrane region" description="Helical" evidence="19">
    <location>
        <begin position="28"/>
        <end position="51"/>
    </location>
</feature>
<dbReference type="Gene3D" id="1.25.50.20">
    <property type="match status" value="1"/>
</dbReference>
<dbReference type="AlphaFoldDB" id="A0A9W2YYE4"/>
<gene>
    <name evidence="24" type="primary">LOC106079441</name>
</gene>
<evidence type="ECO:0000256" key="16">
    <source>
        <dbReference type="PIRSR" id="PIRSR634016-1"/>
    </source>
</evidence>
<dbReference type="FunFam" id="2.60.40.1910:FF:000006">
    <property type="entry name" value="Aminopeptidase"/>
    <property type="match status" value="1"/>
</dbReference>
<dbReference type="InterPro" id="IPR027268">
    <property type="entry name" value="Peptidase_M4/M1_CTD_sf"/>
</dbReference>
<accession>A0A9W2YYE4</accession>
<dbReference type="CDD" id="cd09601">
    <property type="entry name" value="M1_APN-Q_like"/>
    <property type="match status" value="1"/>
</dbReference>
<dbReference type="InterPro" id="IPR042097">
    <property type="entry name" value="Aminopeptidase_N-like_N_sf"/>
</dbReference>
<dbReference type="SUPFAM" id="SSF55486">
    <property type="entry name" value="Metalloproteases ('zincins'), catalytic domain"/>
    <property type="match status" value="1"/>
</dbReference>
<evidence type="ECO:0000256" key="11">
    <source>
        <dbReference type="ARBA" id="ARBA00022989"/>
    </source>
</evidence>
<evidence type="ECO:0000256" key="5">
    <source>
        <dbReference type="ARBA" id="ARBA00022670"/>
    </source>
</evidence>
<evidence type="ECO:0000256" key="2">
    <source>
        <dbReference type="ARBA" id="ARBA00004606"/>
    </source>
</evidence>
<keyword evidence="12" id="KW-0482">Metalloprotease</keyword>
<dbReference type="GeneID" id="106079441"/>
<evidence type="ECO:0000256" key="9">
    <source>
        <dbReference type="ARBA" id="ARBA00022833"/>
    </source>
</evidence>
<evidence type="ECO:0000256" key="14">
    <source>
        <dbReference type="ARBA" id="ARBA00023157"/>
    </source>
</evidence>
<dbReference type="SUPFAM" id="SSF63737">
    <property type="entry name" value="Leukotriene A4 hydrolase N-terminal domain"/>
    <property type="match status" value="1"/>
</dbReference>
<keyword evidence="4" id="KW-1003">Cell membrane</keyword>
<dbReference type="GO" id="GO:0006508">
    <property type="term" value="P:proteolysis"/>
    <property type="evidence" value="ECO:0007669"/>
    <property type="project" value="UniProtKB-KW"/>
</dbReference>
<keyword evidence="15" id="KW-0325">Glycoprotein</keyword>
<evidence type="ECO:0000259" key="22">
    <source>
        <dbReference type="Pfam" id="PF17900"/>
    </source>
</evidence>
<evidence type="ECO:0000256" key="7">
    <source>
        <dbReference type="ARBA" id="ARBA00022723"/>
    </source>
</evidence>
<dbReference type="Gene3D" id="1.10.390.10">
    <property type="entry name" value="Neutral Protease Domain 2"/>
    <property type="match status" value="1"/>
</dbReference>
<evidence type="ECO:0000256" key="6">
    <source>
        <dbReference type="ARBA" id="ARBA00022692"/>
    </source>
</evidence>
<feature type="domain" description="Peptidase M1 membrane alanine aminopeptidase" evidence="20">
    <location>
        <begin position="375"/>
        <end position="596"/>
    </location>
</feature>
<keyword evidence="7 17" id="KW-0479">Metal-binding</keyword>
<feature type="binding site" evidence="17">
    <location>
        <position position="451"/>
    </location>
    <ligand>
        <name>Zn(2+)</name>
        <dbReference type="ChEBI" id="CHEBI:29105"/>
        <note>catalytic</note>
    </ligand>
</feature>
<keyword evidence="11 19" id="KW-1133">Transmembrane helix</keyword>
<evidence type="ECO:0000256" key="4">
    <source>
        <dbReference type="ARBA" id="ARBA00022475"/>
    </source>
</evidence>
<comment type="subcellular location">
    <subcellularLocation>
        <location evidence="1">Cell membrane</location>
    </subcellularLocation>
    <subcellularLocation>
        <location evidence="2">Membrane</location>
        <topology evidence="2">Single-pass type II membrane protein</topology>
    </subcellularLocation>
</comment>
<feature type="domain" description="Aminopeptidase N-like N-terminal" evidence="22">
    <location>
        <begin position="144"/>
        <end position="340"/>
    </location>
</feature>
<keyword evidence="5" id="KW-0645">Protease</keyword>
<keyword evidence="9 17" id="KW-0862">Zinc</keyword>
<dbReference type="PRINTS" id="PR00756">
    <property type="entry name" value="ALADIPTASE"/>
</dbReference>
<dbReference type="InterPro" id="IPR045357">
    <property type="entry name" value="Aminopeptidase_N-like_N"/>
</dbReference>
<dbReference type="OMA" id="DAWIETS"/>
<protein>
    <submittedName>
        <fullName evidence="24">Aminopeptidase N-like</fullName>
    </submittedName>
</protein>
<dbReference type="OrthoDB" id="510539at2759"/>
<evidence type="ECO:0000256" key="19">
    <source>
        <dbReference type="SAM" id="Phobius"/>
    </source>
</evidence>
<keyword evidence="13 19" id="KW-0472">Membrane</keyword>
<evidence type="ECO:0000256" key="1">
    <source>
        <dbReference type="ARBA" id="ARBA00004236"/>
    </source>
</evidence>
<dbReference type="Pfam" id="PF11838">
    <property type="entry name" value="ERAP1_C"/>
    <property type="match status" value="1"/>
</dbReference>
<organism evidence="23 24">
    <name type="scientific">Biomphalaria glabrata</name>
    <name type="common">Bloodfluke planorb</name>
    <name type="synonym">Freshwater snail</name>
    <dbReference type="NCBI Taxonomy" id="6526"/>
    <lineage>
        <taxon>Eukaryota</taxon>
        <taxon>Metazoa</taxon>
        <taxon>Spiralia</taxon>
        <taxon>Lophotrochozoa</taxon>
        <taxon>Mollusca</taxon>
        <taxon>Gastropoda</taxon>
        <taxon>Heterobranchia</taxon>
        <taxon>Euthyneura</taxon>
        <taxon>Panpulmonata</taxon>
        <taxon>Hygrophila</taxon>
        <taxon>Lymnaeoidea</taxon>
        <taxon>Planorbidae</taxon>
        <taxon>Biomphalaria</taxon>
    </lineage>
</organism>
<dbReference type="FunFam" id="1.25.50.20:FF:000001">
    <property type="entry name" value="Aminopeptidase"/>
    <property type="match status" value="1"/>
</dbReference>
<dbReference type="InterPro" id="IPR050344">
    <property type="entry name" value="Peptidase_M1_aminopeptidases"/>
</dbReference>
<reference evidence="24" key="1">
    <citation type="submission" date="2025-08" db="UniProtKB">
        <authorList>
            <consortium name="RefSeq"/>
        </authorList>
    </citation>
    <scope>IDENTIFICATION</scope>
</reference>
<dbReference type="FunFam" id="2.60.40.1730:FF:000012">
    <property type="entry name" value="Aminopeptidase N"/>
    <property type="match status" value="1"/>
</dbReference>
<evidence type="ECO:0000313" key="23">
    <source>
        <dbReference type="Proteomes" id="UP001165740"/>
    </source>
</evidence>
<dbReference type="InterPro" id="IPR034016">
    <property type="entry name" value="M1_APN-typ"/>
</dbReference>
<dbReference type="GO" id="GO:0042277">
    <property type="term" value="F:peptide binding"/>
    <property type="evidence" value="ECO:0007669"/>
    <property type="project" value="TreeGrafter"/>
</dbReference>
<name>A0A9W2YYE4_BIOGL</name>
<proteinExistence type="inferred from homology"/>
<dbReference type="GO" id="GO:0005615">
    <property type="term" value="C:extracellular space"/>
    <property type="evidence" value="ECO:0007669"/>
    <property type="project" value="TreeGrafter"/>
</dbReference>
<feature type="binding site" evidence="17">
    <location>
        <position position="470"/>
    </location>
    <ligand>
        <name>Zn(2+)</name>
        <dbReference type="ChEBI" id="CHEBI:29105"/>
        <note>catalytic</note>
    </ligand>
</feature>
<dbReference type="Gene3D" id="2.60.40.1730">
    <property type="entry name" value="tricorn interacting facor f3 domain"/>
    <property type="match status" value="1"/>
</dbReference>